<evidence type="ECO:0000313" key="2">
    <source>
        <dbReference type="EMBL" id="RDB24456.1"/>
    </source>
</evidence>
<keyword evidence="3" id="KW-1185">Reference proteome</keyword>
<evidence type="ECO:0008006" key="4">
    <source>
        <dbReference type="Google" id="ProtNLM"/>
    </source>
</evidence>
<feature type="chain" id="PRO_5016826429" description="Fe2OG dioxygenase domain-containing protein" evidence="1">
    <location>
        <begin position="18"/>
        <end position="380"/>
    </location>
</feature>
<dbReference type="Proteomes" id="UP000076154">
    <property type="component" value="Unassembled WGS sequence"/>
</dbReference>
<accession>A0A369K0G3</accession>
<keyword evidence="1" id="KW-0732">Signal</keyword>
<feature type="signal peptide" evidence="1">
    <location>
        <begin position="1"/>
        <end position="17"/>
    </location>
</feature>
<organism evidence="2 3">
    <name type="scientific">Hypsizygus marmoreus</name>
    <name type="common">White beech mushroom</name>
    <name type="synonym">Agaricus marmoreus</name>
    <dbReference type="NCBI Taxonomy" id="39966"/>
    <lineage>
        <taxon>Eukaryota</taxon>
        <taxon>Fungi</taxon>
        <taxon>Dikarya</taxon>
        <taxon>Basidiomycota</taxon>
        <taxon>Agaricomycotina</taxon>
        <taxon>Agaricomycetes</taxon>
        <taxon>Agaricomycetidae</taxon>
        <taxon>Agaricales</taxon>
        <taxon>Tricholomatineae</taxon>
        <taxon>Lyophyllaceae</taxon>
        <taxon>Hypsizygus</taxon>
    </lineage>
</organism>
<dbReference type="OrthoDB" id="3025143at2759"/>
<dbReference type="InParanoid" id="A0A369K0G3"/>
<gene>
    <name evidence="2" type="ORF">Hypma_008438</name>
</gene>
<proteinExistence type="predicted"/>
<name>A0A369K0G3_HYPMA</name>
<dbReference type="Gene3D" id="3.60.130.30">
    <property type="match status" value="1"/>
</dbReference>
<protein>
    <recommendedName>
        <fullName evidence="4">Fe2OG dioxygenase domain-containing protein</fullName>
    </recommendedName>
</protein>
<dbReference type="EMBL" id="LUEZ02000044">
    <property type="protein sequence ID" value="RDB24456.1"/>
    <property type="molecule type" value="Genomic_DNA"/>
</dbReference>
<sequence length="380" mass="42099">MQLLTLVLVCNVPYAPWISTNSAVPSGNTRSGAIFSPFELPPGNAVHATTTFSIRDALRQENADTGWIGKRPAPLANFSYELAELTGPIFGMKLVNWDGYTPTPLLDAEGRVICNLAGQPKGDEWKREVVDSCASTIKHASRHCDFKPPVKEARRGRFAAAAIGISFGGGQKRPGNLRNSASQRRALEEIHQSTCFRRLAGFASKAFATYAPRVFQAYDKNLNDLTDNHWHLRHNFPGSVFAAATVNFGPRTVTKPHTDRENMAWGWCAITALGDFDPDTGGHLVLWDLGLVIRFPPGATILIPSALLLHSNVQVKDGESRYSFTQYTAGGLFRWVYNGFCTDKSLMESATPEEIAMREEERAQRWEKGLAMFSTSEEFW</sequence>
<dbReference type="AlphaFoldDB" id="A0A369K0G3"/>
<evidence type="ECO:0000313" key="3">
    <source>
        <dbReference type="Proteomes" id="UP000076154"/>
    </source>
</evidence>
<reference evidence="2" key="1">
    <citation type="submission" date="2018-04" db="EMBL/GenBank/DDBJ databases">
        <title>Whole genome sequencing of Hypsizygus marmoreus.</title>
        <authorList>
            <person name="Choi I.-G."/>
            <person name="Min B."/>
            <person name="Kim J.-G."/>
            <person name="Kim S."/>
            <person name="Oh Y.-L."/>
            <person name="Kong W.-S."/>
            <person name="Park H."/>
            <person name="Jeong J."/>
            <person name="Song E.-S."/>
        </authorList>
    </citation>
    <scope>NUCLEOTIDE SEQUENCE [LARGE SCALE GENOMIC DNA]</scope>
    <source>
        <strain evidence="2">51987-8</strain>
    </source>
</reference>
<comment type="caution">
    <text evidence="2">The sequence shown here is derived from an EMBL/GenBank/DDBJ whole genome shotgun (WGS) entry which is preliminary data.</text>
</comment>
<evidence type="ECO:0000256" key="1">
    <source>
        <dbReference type="SAM" id="SignalP"/>
    </source>
</evidence>